<evidence type="ECO:0000256" key="2">
    <source>
        <dbReference type="ARBA" id="ARBA00005983"/>
    </source>
</evidence>
<dbReference type="InterPro" id="IPR045540">
    <property type="entry name" value="YegS/DAGK_C"/>
</dbReference>
<keyword evidence="6" id="KW-0067">ATP-binding</keyword>
<dbReference type="HOGENOM" id="CLU_045532_1_3_3"/>
<accession>K9YVZ0</accession>
<dbReference type="InterPro" id="IPR001206">
    <property type="entry name" value="Diacylglycerol_kinase_cat_dom"/>
</dbReference>
<evidence type="ECO:0000256" key="7">
    <source>
        <dbReference type="ARBA" id="ARBA00023209"/>
    </source>
</evidence>
<keyword evidence="4" id="KW-0547">Nucleotide-binding</keyword>
<feature type="domain" description="DAGKc" evidence="9">
    <location>
        <begin position="1"/>
        <end position="126"/>
    </location>
</feature>
<dbReference type="OrthoDB" id="142078at2"/>
<dbReference type="InterPro" id="IPR017438">
    <property type="entry name" value="ATP-NAD_kinase_N"/>
</dbReference>
<comment type="cofactor">
    <cofactor evidence="1">
        <name>Mg(2+)</name>
        <dbReference type="ChEBI" id="CHEBI:18420"/>
    </cofactor>
</comment>
<keyword evidence="7" id="KW-0443">Lipid metabolism</keyword>
<proteinExistence type="inferred from homology"/>
<dbReference type="PANTHER" id="PTHR12358:SF54">
    <property type="entry name" value="SPHINGOSINE KINASE RELATED PROTEIN"/>
    <property type="match status" value="1"/>
</dbReference>
<dbReference type="InterPro" id="IPR016064">
    <property type="entry name" value="NAD/diacylglycerol_kinase_sf"/>
</dbReference>
<keyword evidence="8" id="KW-1208">Phospholipid metabolism</keyword>
<dbReference type="Pfam" id="PF19279">
    <property type="entry name" value="YegS_C"/>
    <property type="match status" value="1"/>
</dbReference>
<dbReference type="NCBIfam" id="NF009604">
    <property type="entry name" value="PRK13057.1"/>
    <property type="match status" value="1"/>
</dbReference>
<comment type="similarity">
    <text evidence="2">Belongs to the diacylglycerol/lipid kinase family.</text>
</comment>
<evidence type="ECO:0000256" key="1">
    <source>
        <dbReference type="ARBA" id="ARBA00001946"/>
    </source>
</evidence>
<dbReference type="STRING" id="13035.Dacsa_1581"/>
<dbReference type="Pfam" id="PF00781">
    <property type="entry name" value="DAGK_cat"/>
    <property type="match status" value="1"/>
</dbReference>
<dbReference type="Proteomes" id="UP000010482">
    <property type="component" value="Chromosome"/>
</dbReference>
<name>K9YVZ0_DACS8</name>
<dbReference type="AlphaFoldDB" id="K9YVZ0"/>
<evidence type="ECO:0000256" key="3">
    <source>
        <dbReference type="ARBA" id="ARBA00022679"/>
    </source>
</evidence>
<keyword evidence="5" id="KW-0418">Kinase</keyword>
<dbReference type="SUPFAM" id="SSF111331">
    <property type="entry name" value="NAD kinase/diacylglycerol kinase-like"/>
    <property type="match status" value="1"/>
</dbReference>
<protein>
    <recommendedName>
        <fullName evidence="9">DAGKc domain-containing protein</fullName>
    </recommendedName>
</protein>
<reference evidence="10" key="1">
    <citation type="submission" date="2012-04" db="EMBL/GenBank/DDBJ databases">
        <title>Finished genome of Dactylococcopsis salina PCC 8305.</title>
        <authorList>
            <consortium name="US DOE Joint Genome Institute"/>
            <person name="Gugger M."/>
            <person name="Coursin T."/>
            <person name="Rippka R."/>
            <person name="Tandeau De Marsac N."/>
            <person name="Huntemann M."/>
            <person name="Wei C.-L."/>
            <person name="Han J."/>
            <person name="Detter J.C."/>
            <person name="Han C."/>
            <person name="Tapia R."/>
            <person name="Daligault H."/>
            <person name="Chen A."/>
            <person name="Krypides N."/>
            <person name="Mavromatis K."/>
            <person name="Markowitz V."/>
            <person name="Szeto E."/>
            <person name="Ivanova N."/>
            <person name="Ovchinnikova G."/>
            <person name="Pagani I."/>
            <person name="Pati A."/>
            <person name="Goodwin L."/>
            <person name="Peters L."/>
            <person name="Pitluck S."/>
            <person name="Woyke T."/>
            <person name="Kerfeld C."/>
        </authorList>
    </citation>
    <scope>NUCLEOTIDE SEQUENCE [LARGE SCALE GENOMIC DNA]</scope>
    <source>
        <strain evidence="10">PCC 8305</strain>
    </source>
</reference>
<dbReference type="RefSeq" id="WP_015229256.1">
    <property type="nucleotide sequence ID" value="NC_019780.1"/>
</dbReference>
<dbReference type="GO" id="GO:0016301">
    <property type="term" value="F:kinase activity"/>
    <property type="evidence" value="ECO:0007669"/>
    <property type="project" value="UniProtKB-KW"/>
</dbReference>
<dbReference type="GO" id="GO:0005524">
    <property type="term" value="F:ATP binding"/>
    <property type="evidence" value="ECO:0007669"/>
    <property type="project" value="UniProtKB-KW"/>
</dbReference>
<gene>
    <name evidence="10" type="ORF">Dacsa_1581</name>
</gene>
<evidence type="ECO:0000256" key="5">
    <source>
        <dbReference type="ARBA" id="ARBA00022777"/>
    </source>
</evidence>
<dbReference type="InterPro" id="IPR005218">
    <property type="entry name" value="Diacylglycerol/lipid_kinase"/>
</dbReference>
<dbReference type="Gene3D" id="2.60.200.40">
    <property type="match status" value="1"/>
</dbReference>
<keyword evidence="7" id="KW-0594">Phospholipid biosynthesis</keyword>
<dbReference type="eggNOG" id="COG1597">
    <property type="taxonomic scope" value="Bacteria"/>
</dbReference>
<dbReference type="Gene3D" id="3.40.50.10330">
    <property type="entry name" value="Probable inorganic polyphosphate/atp-NAD kinase, domain 1"/>
    <property type="match status" value="1"/>
</dbReference>
<dbReference type="GO" id="GO:0008654">
    <property type="term" value="P:phospholipid biosynthetic process"/>
    <property type="evidence" value="ECO:0007669"/>
    <property type="project" value="UniProtKB-KW"/>
</dbReference>
<keyword evidence="3" id="KW-0808">Transferase</keyword>
<dbReference type="NCBIfam" id="TIGR00147">
    <property type="entry name" value="YegS/Rv2252/BmrU family lipid kinase"/>
    <property type="match status" value="1"/>
</dbReference>
<evidence type="ECO:0000256" key="6">
    <source>
        <dbReference type="ARBA" id="ARBA00022840"/>
    </source>
</evidence>
<dbReference type="InterPro" id="IPR050187">
    <property type="entry name" value="Lipid_Phosphate_FormReg"/>
</dbReference>
<evidence type="ECO:0000256" key="4">
    <source>
        <dbReference type="ARBA" id="ARBA00022741"/>
    </source>
</evidence>
<keyword evidence="11" id="KW-1185">Reference proteome</keyword>
<dbReference type="PROSITE" id="PS50146">
    <property type="entry name" value="DAGK"/>
    <property type="match status" value="1"/>
</dbReference>
<evidence type="ECO:0000313" key="10">
    <source>
        <dbReference type="EMBL" id="AFZ50258.1"/>
    </source>
</evidence>
<dbReference type="PATRIC" id="fig|13035.3.peg.1782"/>
<dbReference type="PANTHER" id="PTHR12358">
    <property type="entry name" value="SPHINGOSINE KINASE"/>
    <property type="match status" value="1"/>
</dbReference>
<dbReference type="SMART" id="SM00046">
    <property type="entry name" value="DAGKc"/>
    <property type="match status" value="1"/>
</dbReference>
<dbReference type="EMBL" id="CP003944">
    <property type="protein sequence ID" value="AFZ50258.1"/>
    <property type="molecule type" value="Genomic_DNA"/>
</dbReference>
<evidence type="ECO:0000259" key="9">
    <source>
        <dbReference type="PROSITE" id="PS50146"/>
    </source>
</evidence>
<keyword evidence="7" id="KW-0444">Lipid biosynthesis</keyword>
<evidence type="ECO:0000256" key="8">
    <source>
        <dbReference type="ARBA" id="ARBA00023264"/>
    </source>
</evidence>
<organism evidence="10 11">
    <name type="scientific">Dactylococcopsis salina (strain PCC 8305)</name>
    <name type="common">Myxobactron salinum</name>
    <dbReference type="NCBI Taxonomy" id="13035"/>
    <lineage>
        <taxon>Bacteria</taxon>
        <taxon>Bacillati</taxon>
        <taxon>Cyanobacteriota</taxon>
        <taxon>Cyanophyceae</taxon>
        <taxon>Nodosilineales</taxon>
        <taxon>Cymatolegaceae</taxon>
        <taxon>Dactylococcopsis</taxon>
    </lineage>
</organism>
<dbReference type="KEGG" id="dsl:Dacsa_1581"/>
<evidence type="ECO:0000313" key="11">
    <source>
        <dbReference type="Proteomes" id="UP000010482"/>
    </source>
</evidence>
<sequence length="291" mass="32223">MLSALLLVNPHSRMGKENLPLLKSHLQNLGFQLLERSSENPHDIPQLIIDHQHDVDLVIIGGGDGTLNAAIAGMISTKLPLGILPLGTANDLARTLGIPQTLPQACEVIAKGKHQLIDLGKVNDQYFFNVASLGLSVDITNQLTKSAKRRWGVLAYAITAVKVLLKSRPFSAKIHHQGEIIKVKTVQIAIGNGRHYGGGMTIVHDAAIHDQRLDLYSLEIRHWWEMIKLLPSFRSGRYPKRKVRLLEGTEFFIETKKPRSINTDGEITTKTPAKFEVIPQALKVIVPCELS</sequence>